<comment type="caution">
    <text evidence="1">The sequence shown here is derived from an EMBL/GenBank/DDBJ whole genome shotgun (WGS) entry which is preliminary data.</text>
</comment>
<organism evidence="1">
    <name type="scientific">marine sediment metagenome</name>
    <dbReference type="NCBI Taxonomy" id="412755"/>
    <lineage>
        <taxon>unclassified sequences</taxon>
        <taxon>metagenomes</taxon>
        <taxon>ecological metagenomes</taxon>
    </lineage>
</organism>
<dbReference type="EMBL" id="BARU01026890">
    <property type="protein sequence ID" value="GAH68033.1"/>
    <property type="molecule type" value="Genomic_DNA"/>
</dbReference>
<reference evidence="1" key="1">
    <citation type="journal article" date="2014" name="Front. Microbiol.">
        <title>High frequency of phylogenetically diverse reductive dehalogenase-homologous genes in deep subseafloor sedimentary metagenomes.</title>
        <authorList>
            <person name="Kawai M."/>
            <person name="Futagami T."/>
            <person name="Toyoda A."/>
            <person name="Takaki Y."/>
            <person name="Nishi S."/>
            <person name="Hori S."/>
            <person name="Arai W."/>
            <person name="Tsubouchi T."/>
            <person name="Morono Y."/>
            <person name="Uchiyama I."/>
            <person name="Ito T."/>
            <person name="Fujiyama A."/>
            <person name="Inagaki F."/>
            <person name="Takami H."/>
        </authorList>
    </citation>
    <scope>NUCLEOTIDE SEQUENCE</scope>
    <source>
        <strain evidence="1">Expedition CK06-06</strain>
    </source>
</reference>
<sequence length="58" mass="6942">KSLERLAQRPPAEPFGFQNETDFYDQIRHIHAIHIFKYKIWDDVESLFKEFLDTAMSA</sequence>
<dbReference type="AlphaFoldDB" id="X1JE58"/>
<accession>X1JE58</accession>
<protein>
    <submittedName>
        <fullName evidence="1">Uncharacterized protein</fullName>
    </submittedName>
</protein>
<feature type="non-terminal residue" evidence="1">
    <location>
        <position position="1"/>
    </location>
</feature>
<evidence type="ECO:0000313" key="1">
    <source>
        <dbReference type="EMBL" id="GAH68033.1"/>
    </source>
</evidence>
<name>X1JE58_9ZZZZ</name>
<gene>
    <name evidence="1" type="ORF">S03H2_43148</name>
</gene>
<proteinExistence type="predicted"/>